<evidence type="ECO:0000313" key="3">
    <source>
        <dbReference type="Proteomes" id="UP000247480"/>
    </source>
</evidence>
<keyword evidence="2" id="KW-0418">Kinase</keyword>
<protein>
    <submittedName>
        <fullName evidence="2">Streptomycin 6-kinase</fullName>
    </submittedName>
</protein>
<dbReference type="AlphaFoldDB" id="A0A2V0QHX4"/>
<feature type="region of interest" description="Disordered" evidence="1">
    <location>
        <begin position="58"/>
        <end position="84"/>
    </location>
</feature>
<dbReference type="Proteomes" id="UP000247480">
    <property type="component" value="Unassembled WGS sequence"/>
</dbReference>
<keyword evidence="2" id="KW-0808">Transferase</keyword>
<accession>A0A2V0QHX4</accession>
<evidence type="ECO:0000256" key="1">
    <source>
        <dbReference type="SAM" id="MobiDB-lite"/>
    </source>
</evidence>
<gene>
    <name evidence="2" type="ORF">KPSA1_02205</name>
</gene>
<reference evidence="2 3" key="1">
    <citation type="submission" date="2018-04" db="EMBL/GenBank/DDBJ databases">
        <title>Draft genome sequence of Pseudomonas syringae pv. actinidiae biovar 1 strains isolated from kiwifruit in Kagawa prefecture.</title>
        <authorList>
            <person name="Tabuchi M."/>
            <person name="Saito M."/>
            <person name="Fujiwara S."/>
            <person name="Sasa N."/>
            <person name="Akimitsu K."/>
            <person name="Gomi K."/>
            <person name="Konishi-Sugita S."/>
            <person name="Hamano K."/>
            <person name="Kataoka I."/>
        </authorList>
    </citation>
    <scope>NUCLEOTIDE SEQUENCE [LARGE SCALE GENOMIC DNA]</scope>
    <source>
        <strain evidence="2 3">MAFF212206</strain>
    </source>
</reference>
<evidence type="ECO:0000313" key="2">
    <source>
        <dbReference type="EMBL" id="GBH08822.1"/>
    </source>
</evidence>
<dbReference type="GO" id="GO:0016301">
    <property type="term" value="F:kinase activity"/>
    <property type="evidence" value="ECO:0007669"/>
    <property type="project" value="UniProtKB-KW"/>
</dbReference>
<proteinExistence type="predicted"/>
<dbReference type="EMBL" id="BGJZ01000101">
    <property type="protein sequence ID" value="GBH08822.1"/>
    <property type="molecule type" value="Genomic_DNA"/>
</dbReference>
<sequence length="84" mass="9117">MLMILEFSGNGREGWVCSLTSIQRSLSRMPKQGVTVLPAHVRIDHPPQVISQAREEVASERPGPLPESPSIASGSFVSCRQTTS</sequence>
<organism evidence="2 3">
    <name type="scientific">Pseudomonas syringae pv. actinidiae</name>
    <dbReference type="NCBI Taxonomy" id="103796"/>
    <lineage>
        <taxon>Bacteria</taxon>
        <taxon>Pseudomonadati</taxon>
        <taxon>Pseudomonadota</taxon>
        <taxon>Gammaproteobacteria</taxon>
        <taxon>Pseudomonadales</taxon>
        <taxon>Pseudomonadaceae</taxon>
        <taxon>Pseudomonas</taxon>
        <taxon>Pseudomonas syringae</taxon>
    </lineage>
</organism>
<comment type="caution">
    <text evidence="2">The sequence shown here is derived from an EMBL/GenBank/DDBJ whole genome shotgun (WGS) entry which is preliminary data.</text>
</comment>
<feature type="compositionally biased region" description="Polar residues" evidence="1">
    <location>
        <begin position="70"/>
        <end position="84"/>
    </location>
</feature>
<name>A0A2V0QHX4_PSESF</name>